<proteinExistence type="predicted"/>
<sequence>MTKLLLRLCNLHALKRAKRTQSDLHSLLSHSSNNSLCVLNAESASLLHAPAPAIIALIDDILRELIDQISIRTMDLHAIKARLNRVLSSLLIIPNEAQISSSSSGLDASPPAAIDERLLLANHLSPASFLTICGFAVRPRAHS</sequence>
<dbReference type="EMBL" id="JBHFEH010000011">
    <property type="protein sequence ID" value="KAL2055377.1"/>
    <property type="molecule type" value="Genomic_DNA"/>
</dbReference>
<name>A0ABR4BBY9_9LECA</name>
<accession>A0ABR4BBY9</accession>
<reference evidence="1 2" key="1">
    <citation type="submission" date="2024-09" db="EMBL/GenBank/DDBJ databases">
        <title>Rethinking Asexuality: The Enigmatic Case of Functional Sexual Genes in Lepraria (Stereocaulaceae).</title>
        <authorList>
            <person name="Doellman M."/>
            <person name="Sun Y."/>
            <person name="Barcenas-Pena A."/>
            <person name="Lumbsch H.T."/>
            <person name="Grewe F."/>
        </authorList>
    </citation>
    <scope>NUCLEOTIDE SEQUENCE [LARGE SCALE GENOMIC DNA]</scope>
    <source>
        <strain evidence="1 2">Grewe 0041</strain>
    </source>
</reference>
<evidence type="ECO:0000313" key="2">
    <source>
        <dbReference type="Proteomes" id="UP001590951"/>
    </source>
</evidence>
<protein>
    <submittedName>
        <fullName evidence="1">Uncharacterized protein</fullName>
    </submittedName>
</protein>
<comment type="caution">
    <text evidence="1">The sequence shown here is derived from an EMBL/GenBank/DDBJ whole genome shotgun (WGS) entry which is preliminary data.</text>
</comment>
<organism evidence="1 2">
    <name type="scientific">Lepraria finkii</name>
    <dbReference type="NCBI Taxonomy" id="1340010"/>
    <lineage>
        <taxon>Eukaryota</taxon>
        <taxon>Fungi</taxon>
        <taxon>Dikarya</taxon>
        <taxon>Ascomycota</taxon>
        <taxon>Pezizomycotina</taxon>
        <taxon>Lecanoromycetes</taxon>
        <taxon>OSLEUM clade</taxon>
        <taxon>Lecanoromycetidae</taxon>
        <taxon>Lecanorales</taxon>
        <taxon>Lecanorineae</taxon>
        <taxon>Stereocaulaceae</taxon>
        <taxon>Lepraria</taxon>
    </lineage>
</organism>
<gene>
    <name evidence="1" type="ORF">ABVK25_004185</name>
</gene>
<evidence type="ECO:0000313" key="1">
    <source>
        <dbReference type="EMBL" id="KAL2055377.1"/>
    </source>
</evidence>
<dbReference type="Proteomes" id="UP001590951">
    <property type="component" value="Unassembled WGS sequence"/>
</dbReference>
<keyword evidence="2" id="KW-1185">Reference proteome</keyword>